<evidence type="ECO:0000256" key="1">
    <source>
        <dbReference type="ARBA" id="ARBA00004202"/>
    </source>
</evidence>
<accession>A0A852X5J4</accession>
<evidence type="ECO:0000259" key="7">
    <source>
        <dbReference type="PROSITE" id="PS50893"/>
    </source>
</evidence>
<dbReference type="InterPro" id="IPR003439">
    <property type="entry name" value="ABC_transporter-like_ATP-bd"/>
</dbReference>
<organism evidence="8 9">
    <name type="scientific">Janibacter alkaliphilus</name>
    <dbReference type="NCBI Taxonomy" id="1069963"/>
    <lineage>
        <taxon>Bacteria</taxon>
        <taxon>Bacillati</taxon>
        <taxon>Actinomycetota</taxon>
        <taxon>Actinomycetes</taxon>
        <taxon>Micrococcales</taxon>
        <taxon>Intrasporangiaceae</taxon>
        <taxon>Janibacter</taxon>
    </lineage>
</organism>
<dbReference type="SMART" id="SM00382">
    <property type="entry name" value="AAA"/>
    <property type="match status" value="1"/>
</dbReference>
<protein>
    <submittedName>
        <fullName evidence="8">ABC-2 type transport system ATP-binding protein</fullName>
    </submittedName>
</protein>
<dbReference type="RefSeq" id="WP_179462136.1">
    <property type="nucleotide sequence ID" value="NZ_JACBZX010000001.1"/>
</dbReference>
<dbReference type="EMBL" id="JACBZX010000001">
    <property type="protein sequence ID" value="NYG36670.1"/>
    <property type="molecule type" value="Genomic_DNA"/>
</dbReference>
<evidence type="ECO:0000313" key="9">
    <source>
        <dbReference type="Proteomes" id="UP000592181"/>
    </source>
</evidence>
<dbReference type="GO" id="GO:0005886">
    <property type="term" value="C:plasma membrane"/>
    <property type="evidence" value="ECO:0007669"/>
    <property type="project" value="UniProtKB-SubCell"/>
</dbReference>
<dbReference type="PANTHER" id="PTHR42711">
    <property type="entry name" value="ABC TRANSPORTER ATP-BINDING PROTEIN"/>
    <property type="match status" value="1"/>
</dbReference>
<comment type="caution">
    <text evidence="8">The sequence shown here is derived from an EMBL/GenBank/DDBJ whole genome shotgun (WGS) entry which is preliminary data.</text>
</comment>
<evidence type="ECO:0000313" key="8">
    <source>
        <dbReference type="EMBL" id="NYG36670.1"/>
    </source>
</evidence>
<dbReference type="SUPFAM" id="SSF52540">
    <property type="entry name" value="P-loop containing nucleoside triphosphate hydrolases"/>
    <property type="match status" value="1"/>
</dbReference>
<dbReference type="GO" id="GO:0016887">
    <property type="term" value="F:ATP hydrolysis activity"/>
    <property type="evidence" value="ECO:0007669"/>
    <property type="project" value="InterPro"/>
</dbReference>
<comment type="similarity">
    <text evidence="2">Belongs to the ABC transporter superfamily.</text>
</comment>
<keyword evidence="3" id="KW-0813">Transport</keyword>
<keyword evidence="9" id="KW-1185">Reference proteome</keyword>
<dbReference type="InterPro" id="IPR027417">
    <property type="entry name" value="P-loop_NTPase"/>
</dbReference>
<keyword evidence="5 8" id="KW-0067">ATP-binding</keyword>
<dbReference type="InterPro" id="IPR017871">
    <property type="entry name" value="ABC_transporter-like_CS"/>
</dbReference>
<dbReference type="Pfam" id="PF00005">
    <property type="entry name" value="ABC_tran"/>
    <property type="match status" value="1"/>
</dbReference>
<proteinExistence type="inferred from homology"/>
<keyword evidence="4" id="KW-0547">Nucleotide-binding</keyword>
<dbReference type="CDD" id="cd03230">
    <property type="entry name" value="ABC_DR_subfamily_A"/>
    <property type="match status" value="1"/>
</dbReference>
<evidence type="ECO:0000256" key="2">
    <source>
        <dbReference type="ARBA" id="ARBA00005417"/>
    </source>
</evidence>
<dbReference type="Proteomes" id="UP000592181">
    <property type="component" value="Unassembled WGS sequence"/>
</dbReference>
<dbReference type="PANTHER" id="PTHR42711:SF5">
    <property type="entry name" value="ABC TRANSPORTER ATP-BINDING PROTEIN NATA"/>
    <property type="match status" value="1"/>
</dbReference>
<evidence type="ECO:0000256" key="3">
    <source>
        <dbReference type="ARBA" id="ARBA00022448"/>
    </source>
</evidence>
<name>A0A852X5J4_9MICO</name>
<gene>
    <name evidence="8" type="ORF">BJY28_001139</name>
</gene>
<dbReference type="InterPro" id="IPR050763">
    <property type="entry name" value="ABC_transporter_ATP-binding"/>
</dbReference>
<dbReference type="Gene3D" id="3.40.50.300">
    <property type="entry name" value="P-loop containing nucleotide triphosphate hydrolases"/>
    <property type="match status" value="1"/>
</dbReference>
<keyword evidence="6" id="KW-0046">Antibiotic resistance</keyword>
<evidence type="ECO:0000256" key="6">
    <source>
        <dbReference type="ARBA" id="ARBA00023251"/>
    </source>
</evidence>
<dbReference type="PROSITE" id="PS50893">
    <property type="entry name" value="ABC_TRANSPORTER_2"/>
    <property type="match status" value="1"/>
</dbReference>
<evidence type="ECO:0000256" key="4">
    <source>
        <dbReference type="ARBA" id="ARBA00022741"/>
    </source>
</evidence>
<feature type="domain" description="ABC transporter" evidence="7">
    <location>
        <begin position="16"/>
        <end position="241"/>
    </location>
</feature>
<reference evidence="8 9" key="1">
    <citation type="submission" date="2020-07" db="EMBL/GenBank/DDBJ databases">
        <title>Sequencing the genomes of 1000 actinobacteria strains.</title>
        <authorList>
            <person name="Klenk H.-P."/>
        </authorList>
    </citation>
    <scope>NUCLEOTIDE SEQUENCE [LARGE SCALE GENOMIC DNA]</scope>
    <source>
        <strain evidence="8 9">DSM 24723</strain>
    </source>
</reference>
<dbReference type="GO" id="GO:0046677">
    <property type="term" value="P:response to antibiotic"/>
    <property type="evidence" value="ECO:0007669"/>
    <property type="project" value="UniProtKB-KW"/>
</dbReference>
<dbReference type="PROSITE" id="PS00211">
    <property type="entry name" value="ABC_TRANSPORTER_1"/>
    <property type="match status" value="1"/>
</dbReference>
<evidence type="ECO:0000256" key="5">
    <source>
        <dbReference type="ARBA" id="ARBA00022840"/>
    </source>
</evidence>
<sequence length="310" mass="33101">MATSSITEHGEHRLAIDVQGLTCRYDDFVAVDGLDLTVREGELFALLGTNGAGKTTALETIQGLRQPDGGAVMVLGLDIAADRAAAMSRCGVMLQETGYADELTVRETVGLLGALSGRDDDPDRLLDLAGLVGRRDVRVGQLSGGERRRLDFAVAAYGSPKLLFLDEPTTALDPAARGALWAGVQLMRDAGTTIVLTTHYLEEAERYADRVAVMSQGRIVQQGTVAEVLGRRPSRITFRADPSTVLPVAAVAEPDGSVEIDTFDPQTDLLALLTWASRTRTPLEQLEVSGARLEEIFLDTERAGAPTAAV</sequence>
<dbReference type="GO" id="GO:0005524">
    <property type="term" value="F:ATP binding"/>
    <property type="evidence" value="ECO:0007669"/>
    <property type="project" value="UniProtKB-KW"/>
</dbReference>
<dbReference type="AlphaFoldDB" id="A0A852X5J4"/>
<dbReference type="InterPro" id="IPR003593">
    <property type="entry name" value="AAA+_ATPase"/>
</dbReference>
<comment type="subcellular location">
    <subcellularLocation>
        <location evidence="1">Cell membrane</location>
        <topology evidence="1">Peripheral membrane protein</topology>
    </subcellularLocation>
</comment>